<sequence length="413" mass="42500">MTGALSEQVLVIGGGLAALAAAISARRAGARVTMLEAAPRELRGGNTRHSRNLRIAHDAPTAQIPGSYREDEFLADLAKASDGRNGAGVSRLLVRASTDLPYWLAAQGAMFQTHGIPYSRKTAFFLGGGKAAVNALYATAERLGVRILYGAQVNSIDLESGAAGALRPRATVLACGGAQAAMPTTMPGFINRGTPNARGEVLRAALAQGAAAVGDADAAHLVAVDARSPEADGGIVTRVDGMEHGMAVDARGARFADETTVTGPTRYATWGRLVADLPERRAVLVLDANGIERAPLSIFPPLEAPTLAELAARIGADAATLEASARESGRVARPPFFAFPIRPGITFTCLGLRVDETARVVLRDGSACANVFAAGMIMAPNVLGTGYVAGGGMTVGAVFGRIAGEEAARHAVS</sequence>
<protein>
    <submittedName>
        <fullName evidence="6">FAD-dependent tricarballylate dehydrogenase TcuA</fullName>
    </submittedName>
</protein>
<dbReference type="RefSeq" id="WP_199502466.1">
    <property type="nucleotide sequence ID" value="NZ_JAEMUK010000078.1"/>
</dbReference>
<comment type="caution">
    <text evidence="6">The sequence shown here is derived from an EMBL/GenBank/DDBJ whole genome shotgun (WGS) entry which is preliminary data.</text>
</comment>
<feature type="domain" description="FAD-dependent oxidoreductase 2 FAD-binding" evidence="5">
    <location>
        <begin position="9"/>
        <end position="392"/>
    </location>
</feature>
<keyword evidence="4" id="KW-0560">Oxidoreductase</keyword>
<dbReference type="SUPFAM" id="SSF51905">
    <property type="entry name" value="FAD/NAD(P)-binding domain"/>
    <property type="match status" value="1"/>
</dbReference>
<dbReference type="InterPro" id="IPR027477">
    <property type="entry name" value="Succ_DH/fumarate_Rdtase_cat_sf"/>
</dbReference>
<dbReference type="InterPro" id="IPR050315">
    <property type="entry name" value="FAD-oxidoreductase_2"/>
</dbReference>
<accession>A0A8I1GBZ1</accession>
<comment type="cofactor">
    <cofactor evidence="1">
        <name>FAD</name>
        <dbReference type="ChEBI" id="CHEBI:57692"/>
    </cofactor>
</comment>
<evidence type="ECO:0000256" key="2">
    <source>
        <dbReference type="ARBA" id="ARBA00022630"/>
    </source>
</evidence>
<keyword evidence="3" id="KW-0274">FAD</keyword>
<dbReference type="Gene3D" id="3.50.50.60">
    <property type="entry name" value="FAD/NAD(P)-binding domain"/>
    <property type="match status" value="1"/>
</dbReference>
<dbReference type="InterPro" id="IPR003953">
    <property type="entry name" value="FAD-dep_OxRdtase_2_FAD-bd"/>
</dbReference>
<dbReference type="GO" id="GO:0016491">
    <property type="term" value="F:oxidoreductase activity"/>
    <property type="evidence" value="ECO:0007669"/>
    <property type="project" value="UniProtKB-KW"/>
</dbReference>
<dbReference type="InterPro" id="IPR036188">
    <property type="entry name" value="FAD/NAD-bd_sf"/>
</dbReference>
<dbReference type="InterPro" id="IPR012831">
    <property type="entry name" value="CobZ"/>
</dbReference>
<dbReference type="Proteomes" id="UP000623250">
    <property type="component" value="Unassembled WGS sequence"/>
</dbReference>
<dbReference type="AlphaFoldDB" id="A0A8I1GBZ1"/>
<dbReference type="NCBIfam" id="TIGR02485">
    <property type="entry name" value="CobZ_N-term"/>
    <property type="match status" value="1"/>
</dbReference>
<dbReference type="Pfam" id="PF00890">
    <property type="entry name" value="FAD_binding_2"/>
    <property type="match status" value="1"/>
</dbReference>
<gene>
    <name evidence="6" type="primary">tcuA</name>
    <name evidence="6" type="ORF">JDN41_12055</name>
</gene>
<evidence type="ECO:0000259" key="5">
    <source>
        <dbReference type="Pfam" id="PF00890"/>
    </source>
</evidence>
<keyword evidence="2" id="KW-0285">Flavoprotein</keyword>
<proteinExistence type="predicted"/>
<evidence type="ECO:0000256" key="1">
    <source>
        <dbReference type="ARBA" id="ARBA00001974"/>
    </source>
</evidence>
<name>A0A8I1GBZ1_9HYPH</name>
<keyword evidence="7" id="KW-1185">Reference proteome</keyword>
<reference evidence="6 7" key="1">
    <citation type="submission" date="2020-12" db="EMBL/GenBank/DDBJ databases">
        <title>Revised draft genomes of Rhodomicrobium vannielii ATCC 17100 and Rhodomicrobium udaipurense JA643.</title>
        <authorList>
            <person name="Conners E.M."/>
            <person name="Davenport E.J."/>
            <person name="Bose A."/>
        </authorList>
    </citation>
    <scope>NUCLEOTIDE SEQUENCE [LARGE SCALE GENOMIC DNA]</scope>
    <source>
        <strain evidence="6 7">JA643</strain>
    </source>
</reference>
<dbReference type="Gene3D" id="3.90.700.10">
    <property type="entry name" value="Succinate dehydrogenase/fumarate reductase flavoprotein, catalytic domain"/>
    <property type="match status" value="1"/>
</dbReference>
<evidence type="ECO:0000256" key="4">
    <source>
        <dbReference type="ARBA" id="ARBA00023002"/>
    </source>
</evidence>
<dbReference type="SUPFAM" id="SSF56425">
    <property type="entry name" value="Succinate dehydrogenase/fumarate reductase flavoprotein, catalytic domain"/>
    <property type="match status" value="1"/>
</dbReference>
<dbReference type="PANTHER" id="PTHR43400:SF7">
    <property type="entry name" value="FAD-DEPENDENT OXIDOREDUCTASE 2 FAD BINDING DOMAIN-CONTAINING PROTEIN"/>
    <property type="match status" value="1"/>
</dbReference>
<evidence type="ECO:0000256" key="3">
    <source>
        <dbReference type="ARBA" id="ARBA00022827"/>
    </source>
</evidence>
<organism evidence="6 7">
    <name type="scientific">Rhodomicrobium udaipurense</name>
    <dbReference type="NCBI Taxonomy" id="1202716"/>
    <lineage>
        <taxon>Bacteria</taxon>
        <taxon>Pseudomonadati</taxon>
        <taxon>Pseudomonadota</taxon>
        <taxon>Alphaproteobacteria</taxon>
        <taxon>Hyphomicrobiales</taxon>
        <taxon>Hyphomicrobiaceae</taxon>
        <taxon>Rhodomicrobium</taxon>
    </lineage>
</organism>
<evidence type="ECO:0000313" key="6">
    <source>
        <dbReference type="EMBL" id="MBJ7544278.1"/>
    </source>
</evidence>
<evidence type="ECO:0000313" key="7">
    <source>
        <dbReference type="Proteomes" id="UP000623250"/>
    </source>
</evidence>
<dbReference type="PANTHER" id="PTHR43400">
    <property type="entry name" value="FUMARATE REDUCTASE"/>
    <property type="match status" value="1"/>
</dbReference>
<dbReference type="EMBL" id="JAEMUK010000078">
    <property type="protein sequence ID" value="MBJ7544278.1"/>
    <property type="molecule type" value="Genomic_DNA"/>
</dbReference>